<sequence length="392" mass="43450">MAVEALPSYWQTEGESAVAPASANSSSETAGDSAKRAELAASLTALRDAVKASEAAAKEAENATTALEVTRNAMKGKEKAVQRMALGMLEAQQREKVAAQEAVMAAAAVARKRVDCAVDALRTDWEQWELLHTRGYIVESQEQHGMHMDTEPIGKQTKFGPIFNDADLKVGQSSHRLQGRVHKQGGRVVEGIKSFETQSNELLDRRGWRRTACHNGRESFKKPKDAYALRAVADCSDAMQFVGPGQKARFGCTNGKCKRRCDKQLFHGDSAPPNAFHDERVWAQWCRDERNPSRIDEDQAVPALPAWGDVPLVMLYATQHNTPFCVRPFNMGGKEIQLILNAGDLIIFRGDLSHAGAEFTKDNLRIHIYIDSPRETGLQRTKDNTFYDLEIP</sequence>
<evidence type="ECO:0000256" key="1">
    <source>
        <dbReference type="SAM" id="MobiDB-lite"/>
    </source>
</evidence>
<gene>
    <name evidence="2" type="ORF">CPOL0286_LOCUS16575</name>
</gene>
<dbReference type="EMBL" id="HBKO01036317">
    <property type="protein sequence ID" value="CAE2261205.1"/>
    <property type="molecule type" value="Transcribed_RNA"/>
</dbReference>
<feature type="region of interest" description="Disordered" evidence="1">
    <location>
        <begin position="1"/>
        <end position="34"/>
    </location>
</feature>
<dbReference type="AlphaFoldDB" id="A0A7S4JEM9"/>
<reference evidence="2" key="1">
    <citation type="submission" date="2021-01" db="EMBL/GenBank/DDBJ databases">
        <authorList>
            <person name="Corre E."/>
            <person name="Pelletier E."/>
            <person name="Niang G."/>
            <person name="Scheremetjew M."/>
            <person name="Finn R."/>
            <person name="Kale V."/>
            <person name="Holt S."/>
            <person name="Cochrane G."/>
            <person name="Meng A."/>
            <person name="Brown T."/>
            <person name="Cohen L."/>
        </authorList>
    </citation>
    <scope>NUCLEOTIDE SEQUENCE</scope>
    <source>
        <strain evidence="2">UIO037</strain>
    </source>
</reference>
<name>A0A7S4JEM9_9EUKA</name>
<evidence type="ECO:0000313" key="2">
    <source>
        <dbReference type="EMBL" id="CAE2261205.1"/>
    </source>
</evidence>
<organism evidence="2">
    <name type="scientific">Prymnesium polylepis</name>
    <dbReference type="NCBI Taxonomy" id="72548"/>
    <lineage>
        <taxon>Eukaryota</taxon>
        <taxon>Haptista</taxon>
        <taxon>Haptophyta</taxon>
        <taxon>Prymnesiophyceae</taxon>
        <taxon>Prymnesiales</taxon>
        <taxon>Prymnesiaceae</taxon>
        <taxon>Prymnesium</taxon>
    </lineage>
</organism>
<accession>A0A7S4JEM9</accession>
<protein>
    <submittedName>
        <fullName evidence="2">Uncharacterized protein</fullName>
    </submittedName>
</protein>
<feature type="compositionally biased region" description="Low complexity" evidence="1">
    <location>
        <begin position="16"/>
        <end position="27"/>
    </location>
</feature>
<proteinExistence type="predicted"/>